<dbReference type="SUPFAM" id="SSF52540">
    <property type="entry name" value="P-loop containing nucleoside triphosphate hydrolases"/>
    <property type="match status" value="2"/>
</dbReference>
<accession>A0A4Q1HMZ6</accession>
<dbReference type="Proteomes" id="UP000290849">
    <property type="component" value="Unassembled WGS sequence"/>
</dbReference>
<dbReference type="GO" id="GO:0055085">
    <property type="term" value="P:transmembrane transport"/>
    <property type="evidence" value="ECO:0007669"/>
    <property type="project" value="UniProtKB-ARBA"/>
</dbReference>
<keyword evidence="4" id="KW-1003">Cell membrane</keyword>
<evidence type="ECO:0000256" key="3">
    <source>
        <dbReference type="ARBA" id="ARBA00022448"/>
    </source>
</evidence>
<comment type="similarity">
    <text evidence="2">Belongs to the ABC transporter superfamily.</text>
</comment>
<keyword evidence="10" id="KW-1185">Reference proteome</keyword>
<keyword evidence="7" id="KW-0472">Membrane</keyword>
<comment type="subcellular location">
    <subcellularLocation>
        <location evidence="1">Cell inner membrane</location>
        <topology evidence="1">Peripheral membrane protein</topology>
    </subcellularLocation>
</comment>
<name>A0A4Q1HMZ6_9BURK</name>
<feature type="domain" description="ABC transporter" evidence="8">
    <location>
        <begin position="13"/>
        <end position="257"/>
    </location>
</feature>
<evidence type="ECO:0000256" key="6">
    <source>
        <dbReference type="ARBA" id="ARBA00022840"/>
    </source>
</evidence>
<feature type="domain" description="ABC transporter" evidence="8">
    <location>
        <begin position="278"/>
        <end position="535"/>
    </location>
</feature>
<dbReference type="PROSITE" id="PS50893">
    <property type="entry name" value="ABC_TRANSPORTER_2"/>
    <property type="match status" value="2"/>
</dbReference>
<dbReference type="Gene3D" id="3.40.50.300">
    <property type="entry name" value="P-loop containing nucleotide triphosphate hydrolases"/>
    <property type="match status" value="2"/>
</dbReference>
<dbReference type="PROSITE" id="PS00211">
    <property type="entry name" value="ABC_TRANSPORTER_1"/>
    <property type="match status" value="2"/>
</dbReference>
<dbReference type="NCBIfam" id="NF008453">
    <property type="entry name" value="PRK11308.1"/>
    <property type="match status" value="2"/>
</dbReference>
<evidence type="ECO:0000256" key="5">
    <source>
        <dbReference type="ARBA" id="ARBA00022741"/>
    </source>
</evidence>
<sequence>MSCYAWRPAMSLLTVNHLNVAFGDKPVVRGVSFDIKPGEKLALVGESGSGKSVTAMSLLGLVAGARVEGSALFDGADLLRLPEAALRKVRGQDISVIFQEPMTALNPIYSVGRQIAEVLRIKRRLNPREAWRLAVQGLRDTGIPDPERRAHAYPHQLSGGQRQRAMIAMALACEPRLLLADEPTTALDATLRLQILDLLSELQARNGMAVILISHDLNLVRRFADRVAVMEQGLLVEEGATAAIFDQPAHPYTRKLIASRPARNLEQARADQPALLTGRGVGVSYRVPAPGWRGWWRRKDFHAVRRADFVVHPAETLAMIGESGSGKSTLAKAVLGLLSHHGDLRIGKQSWQEAKQAGFDARKTLRRNLQVVFQDPYSSLSPRLNVEQIVGEGLAFHEPGLDRDARRKRIVDTLAEVGLTEPQFPNLLARLPHEFSGGQRQRLAIARALIIRPGLLVLDEPTSALDVTIQQQVLALLQRLQREHGLSYLLITHDMEVVRAMAHRVMVMKDGDIIEAGDAETVLRAPRHAYTRSLIAATQVGVVQGETQAETQAVAEAA</sequence>
<evidence type="ECO:0000259" key="8">
    <source>
        <dbReference type="PROSITE" id="PS50893"/>
    </source>
</evidence>
<dbReference type="SMART" id="SM00382">
    <property type="entry name" value="AAA"/>
    <property type="match status" value="2"/>
</dbReference>
<dbReference type="InterPro" id="IPR027417">
    <property type="entry name" value="P-loop_NTPase"/>
</dbReference>
<dbReference type="OrthoDB" id="9802772at2"/>
<evidence type="ECO:0000256" key="2">
    <source>
        <dbReference type="ARBA" id="ARBA00005417"/>
    </source>
</evidence>
<dbReference type="InterPro" id="IPR003439">
    <property type="entry name" value="ABC_transporter-like_ATP-bd"/>
</dbReference>
<gene>
    <name evidence="9" type="ORF">C7R54_00375</name>
</gene>
<reference evidence="9 10" key="1">
    <citation type="journal article" date="2017" name="Int. J. Syst. Evol. Microbiol.">
        <title>Achromobacter aloeverae sp. nov., isolated from the root of Aloe vera (L.) Burm.f.</title>
        <authorList>
            <person name="Kuncharoen N."/>
            <person name="Muramatsu Y."/>
            <person name="Shibata C."/>
            <person name="Kamakura Y."/>
            <person name="Nakagawa Y."/>
            <person name="Tanasupawat S."/>
        </authorList>
    </citation>
    <scope>NUCLEOTIDE SEQUENCE [LARGE SCALE GENOMIC DNA]</scope>
    <source>
        <strain evidence="9 10">AVA-1</strain>
    </source>
</reference>
<dbReference type="InterPro" id="IPR013563">
    <property type="entry name" value="Oligopep_ABC_C"/>
</dbReference>
<evidence type="ECO:0000256" key="1">
    <source>
        <dbReference type="ARBA" id="ARBA00004417"/>
    </source>
</evidence>
<dbReference type="GO" id="GO:0015833">
    <property type="term" value="P:peptide transport"/>
    <property type="evidence" value="ECO:0007669"/>
    <property type="project" value="InterPro"/>
</dbReference>
<evidence type="ECO:0000313" key="10">
    <source>
        <dbReference type="Proteomes" id="UP000290849"/>
    </source>
</evidence>
<keyword evidence="5" id="KW-0547">Nucleotide-binding</keyword>
<proteinExistence type="inferred from homology"/>
<evidence type="ECO:0000313" key="9">
    <source>
        <dbReference type="EMBL" id="RXN92259.1"/>
    </source>
</evidence>
<dbReference type="CDD" id="cd03257">
    <property type="entry name" value="ABC_NikE_OppD_transporters"/>
    <property type="match status" value="2"/>
</dbReference>
<dbReference type="Pfam" id="PF08352">
    <property type="entry name" value="oligo_HPY"/>
    <property type="match status" value="2"/>
</dbReference>
<dbReference type="NCBIfam" id="NF007739">
    <property type="entry name" value="PRK10419.1"/>
    <property type="match status" value="2"/>
</dbReference>
<dbReference type="Pfam" id="PF00005">
    <property type="entry name" value="ABC_tran"/>
    <property type="match status" value="2"/>
</dbReference>
<dbReference type="EMBL" id="PYAL01000001">
    <property type="protein sequence ID" value="RXN92259.1"/>
    <property type="molecule type" value="Genomic_DNA"/>
</dbReference>
<dbReference type="PANTHER" id="PTHR43297:SF2">
    <property type="entry name" value="DIPEPTIDE TRANSPORT ATP-BINDING PROTEIN DPPD"/>
    <property type="match status" value="1"/>
</dbReference>
<dbReference type="InterPro" id="IPR050388">
    <property type="entry name" value="ABC_Ni/Peptide_Import"/>
</dbReference>
<organism evidence="9 10">
    <name type="scientific">Achromobacter aloeverae</name>
    <dbReference type="NCBI Taxonomy" id="1750518"/>
    <lineage>
        <taxon>Bacteria</taxon>
        <taxon>Pseudomonadati</taxon>
        <taxon>Pseudomonadota</taxon>
        <taxon>Betaproteobacteria</taxon>
        <taxon>Burkholderiales</taxon>
        <taxon>Alcaligenaceae</taxon>
        <taxon>Achromobacter</taxon>
    </lineage>
</organism>
<keyword evidence="6 9" id="KW-0067">ATP-binding</keyword>
<comment type="caution">
    <text evidence="9">The sequence shown here is derived from an EMBL/GenBank/DDBJ whole genome shotgun (WGS) entry which is preliminary data.</text>
</comment>
<evidence type="ECO:0000256" key="4">
    <source>
        <dbReference type="ARBA" id="ARBA00022475"/>
    </source>
</evidence>
<evidence type="ECO:0000256" key="7">
    <source>
        <dbReference type="ARBA" id="ARBA00023136"/>
    </source>
</evidence>
<dbReference type="InterPro" id="IPR003593">
    <property type="entry name" value="AAA+_ATPase"/>
</dbReference>
<dbReference type="GO" id="GO:0005524">
    <property type="term" value="F:ATP binding"/>
    <property type="evidence" value="ECO:0007669"/>
    <property type="project" value="UniProtKB-KW"/>
</dbReference>
<dbReference type="AlphaFoldDB" id="A0A4Q1HMZ6"/>
<keyword evidence="3" id="KW-0813">Transport</keyword>
<dbReference type="GO" id="GO:0016887">
    <property type="term" value="F:ATP hydrolysis activity"/>
    <property type="evidence" value="ECO:0007669"/>
    <property type="project" value="InterPro"/>
</dbReference>
<dbReference type="FunFam" id="3.40.50.300:FF:000016">
    <property type="entry name" value="Oligopeptide ABC transporter ATP-binding component"/>
    <property type="match status" value="1"/>
</dbReference>
<dbReference type="GO" id="GO:0005886">
    <property type="term" value="C:plasma membrane"/>
    <property type="evidence" value="ECO:0007669"/>
    <property type="project" value="UniProtKB-SubCell"/>
</dbReference>
<dbReference type="InterPro" id="IPR017871">
    <property type="entry name" value="ABC_transporter-like_CS"/>
</dbReference>
<protein>
    <submittedName>
        <fullName evidence="9">Microcin ABC transporter ATP-binding protein</fullName>
    </submittedName>
</protein>
<dbReference type="PANTHER" id="PTHR43297">
    <property type="entry name" value="OLIGOPEPTIDE TRANSPORT ATP-BINDING PROTEIN APPD"/>
    <property type="match status" value="1"/>
</dbReference>